<protein>
    <submittedName>
        <fullName evidence="7">NlpC/P60 family protein</fullName>
    </submittedName>
</protein>
<keyword evidence="2" id="KW-0645">Protease</keyword>
<comment type="caution">
    <text evidence="7">The sequence shown here is derived from an EMBL/GenBank/DDBJ whole genome shotgun (WGS) entry which is preliminary data.</text>
</comment>
<sequence length="412" mass="46073">MAANKHPFRHLFGSALILGTATAGLVTSAPSTAYAVDNGASSIVSLEQAQSNGAYTGWARSDENGEMYWFSNGEMYRNKELYDAETESWYYFHEDGTMSHDEEVWLSELNKWVRYDEQGHMIHGVFVEERGTYYFDEWTGEMLHGEAELSLERYGNYGTGWFYFDTWTGVMAIDEDVYLPTDDGGKWVRYDTDGTMVHGEDQRVSKADGQVHWWYFDTMTGAMQKGLTTITTSDGTEKTVLYDETFGWMLYGTQEVDGVRLTFDEMTGALLDTANVDSNEIVRIALSKLGAPYQHAGLGPNAFSCDGFTAWVYDQAGVKVYDSRVDSSFNAQSEYIRDHGGMVTSIDELEPGDILFFGSSWNNLRHAAIYLGVVDGTPKMIHAAGHYVNGVRIGVTIGPLDRDFLGGGHPHY</sequence>
<reference evidence="7" key="2">
    <citation type="submission" date="2021-09" db="EMBL/GenBank/DDBJ databases">
        <authorList>
            <person name="Gilroy R."/>
        </authorList>
    </citation>
    <scope>NUCLEOTIDE SEQUENCE</scope>
    <source>
        <strain evidence="7">ChiHjej13B12-9602</strain>
    </source>
</reference>
<dbReference type="Proteomes" id="UP000753256">
    <property type="component" value="Unassembled WGS sequence"/>
</dbReference>
<dbReference type="RefSeq" id="WP_186365747.1">
    <property type="nucleotide sequence ID" value="NZ_DYUZ01000029.1"/>
</dbReference>
<dbReference type="Gene3D" id="3.90.1720.10">
    <property type="entry name" value="endopeptidase domain like (from Nostoc punctiforme)"/>
    <property type="match status" value="1"/>
</dbReference>
<reference evidence="7" key="1">
    <citation type="journal article" date="2021" name="PeerJ">
        <title>Extensive microbial diversity within the chicken gut microbiome revealed by metagenomics and culture.</title>
        <authorList>
            <person name="Gilroy R."/>
            <person name="Ravi A."/>
            <person name="Getino M."/>
            <person name="Pursley I."/>
            <person name="Horton D.L."/>
            <person name="Alikhan N.F."/>
            <person name="Baker D."/>
            <person name="Gharbi K."/>
            <person name="Hall N."/>
            <person name="Watson M."/>
            <person name="Adriaenssens E.M."/>
            <person name="Foster-Nyarko E."/>
            <person name="Jarju S."/>
            <person name="Secka A."/>
            <person name="Antonio M."/>
            <person name="Oren A."/>
            <person name="Chaudhuri R.R."/>
            <person name="La Ragione R."/>
            <person name="Hildebrand F."/>
            <person name="Pallen M.J."/>
        </authorList>
    </citation>
    <scope>NUCLEOTIDE SEQUENCE</scope>
    <source>
        <strain evidence="7">ChiHjej13B12-9602</strain>
    </source>
</reference>
<proteinExistence type="inferred from homology"/>
<dbReference type="Gene3D" id="2.10.270.10">
    <property type="entry name" value="Cholin Binding"/>
    <property type="match status" value="3"/>
</dbReference>
<dbReference type="InterPro" id="IPR051202">
    <property type="entry name" value="Peptidase_C40"/>
</dbReference>
<accession>A0A921IX75</accession>
<keyword evidence="5" id="KW-0732">Signal</keyword>
<evidence type="ECO:0000313" key="7">
    <source>
        <dbReference type="EMBL" id="HJG37665.1"/>
    </source>
</evidence>
<evidence type="ECO:0000256" key="4">
    <source>
        <dbReference type="ARBA" id="ARBA00022807"/>
    </source>
</evidence>
<name>A0A921IX75_9ACTN</name>
<organism evidence="7 8">
    <name type="scientific">Enorma phocaeensis</name>
    <dbReference type="NCBI Taxonomy" id="1871019"/>
    <lineage>
        <taxon>Bacteria</taxon>
        <taxon>Bacillati</taxon>
        <taxon>Actinomycetota</taxon>
        <taxon>Coriobacteriia</taxon>
        <taxon>Coriobacteriales</taxon>
        <taxon>Coriobacteriaceae</taxon>
        <taxon>Enorma</taxon>
    </lineage>
</organism>
<dbReference type="AlphaFoldDB" id="A0A921IX75"/>
<dbReference type="Pfam" id="PF00877">
    <property type="entry name" value="NLPC_P60"/>
    <property type="match status" value="1"/>
</dbReference>
<feature type="signal peptide" evidence="5">
    <location>
        <begin position="1"/>
        <end position="35"/>
    </location>
</feature>
<dbReference type="SUPFAM" id="SSF54001">
    <property type="entry name" value="Cysteine proteinases"/>
    <property type="match status" value="1"/>
</dbReference>
<keyword evidence="4" id="KW-0788">Thiol protease</keyword>
<dbReference type="PANTHER" id="PTHR47053:SF1">
    <property type="entry name" value="MUREIN DD-ENDOPEPTIDASE MEPH-RELATED"/>
    <property type="match status" value="1"/>
</dbReference>
<evidence type="ECO:0000313" key="8">
    <source>
        <dbReference type="Proteomes" id="UP000753256"/>
    </source>
</evidence>
<dbReference type="GO" id="GO:0006508">
    <property type="term" value="P:proteolysis"/>
    <property type="evidence" value="ECO:0007669"/>
    <property type="project" value="UniProtKB-KW"/>
</dbReference>
<feature type="chain" id="PRO_5036873946" evidence="5">
    <location>
        <begin position="36"/>
        <end position="412"/>
    </location>
</feature>
<gene>
    <name evidence="7" type="ORF">K8V70_07395</name>
</gene>
<dbReference type="GO" id="GO:0008234">
    <property type="term" value="F:cysteine-type peptidase activity"/>
    <property type="evidence" value="ECO:0007669"/>
    <property type="project" value="UniProtKB-KW"/>
</dbReference>
<evidence type="ECO:0000259" key="6">
    <source>
        <dbReference type="PROSITE" id="PS51935"/>
    </source>
</evidence>
<evidence type="ECO:0000256" key="1">
    <source>
        <dbReference type="ARBA" id="ARBA00007074"/>
    </source>
</evidence>
<dbReference type="PANTHER" id="PTHR47053">
    <property type="entry name" value="MUREIN DD-ENDOPEPTIDASE MEPH-RELATED"/>
    <property type="match status" value="1"/>
</dbReference>
<dbReference type="PROSITE" id="PS51935">
    <property type="entry name" value="NLPC_P60"/>
    <property type="match status" value="1"/>
</dbReference>
<dbReference type="SUPFAM" id="SSF69360">
    <property type="entry name" value="Cell wall binding repeat"/>
    <property type="match status" value="1"/>
</dbReference>
<feature type="domain" description="NlpC/P60" evidence="6">
    <location>
        <begin position="275"/>
        <end position="412"/>
    </location>
</feature>
<dbReference type="InterPro" id="IPR038765">
    <property type="entry name" value="Papain-like_cys_pep_sf"/>
</dbReference>
<evidence type="ECO:0000256" key="5">
    <source>
        <dbReference type="SAM" id="SignalP"/>
    </source>
</evidence>
<evidence type="ECO:0000256" key="2">
    <source>
        <dbReference type="ARBA" id="ARBA00022670"/>
    </source>
</evidence>
<keyword evidence="3" id="KW-0378">Hydrolase</keyword>
<dbReference type="InterPro" id="IPR000064">
    <property type="entry name" value="NLP_P60_dom"/>
</dbReference>
<comment type="similarity">
    <text evidence="1">Belongs to the peptidase C40 family.</text>
</comment>
<evidence type="ECO:0000256" key="3">
    <source>
        <dbReference type="ARBA" id="ARBA00022801"/>
    </source>
</evidence>
<dbReference type="EMBL" id="DYUZ01000029">
    <property type="protein sequence ID" value="HJG37665.1"/>
    <property type="molecule type" value="Genomic_DNA"/>
</dbReference>